<dbReference type="Proteomes" id="UP000192790">
    <property type="component" value="Unassembled WGS sequence"/>
</dbReference>
<dbReference type="NCBIfam" id="TIGR01617">
    <property type="entry name" value="arsC_related"/>
    <property type="match status" value="1"/>
</dbReference>
<protein>
    <submittedName>
        <fullName evidence="2">Arsenate reductase</fullName>
    </submittedName>
</protein>
<proteinExistence type="inferred from homology"/>
<dbReference type="AlphaFoldDB" id="A0A1W2D0V8"/>
<dbReference type="Gene3D" id="3.40.30.10">
    <property type="entry name" value="Glutaredoxin"/>
    <property type="match status" value="1"/>
</dbReference>
<dbReference type="InterPro" id="IPR006660">
    <property type="entry name" value="Arsenate_reductase-like"/>
</dbReference>
<evidence type="ECO:0000256" key="1">
    <source>
        <dbReference type="PROSITE-ProRule" id="PRU01282"/>
    </source>
</evidence>
<comment type="similarity">
    <text evidence="1">Belongs to the ArsC family.</text>
</comment>
<evidence type="ECO:0000313" key="2">
    <source>
        <dbReference type="EMBL" id="SMC91167.1"/>
    </source>
</evidence>
<keyword evidence="3" id="KW-1185">Reference proteome</keyword>
<dbReference type="InterPro" id="IPR036249">
    <property type="entry name" value="Thioredoxin-like_sf"/>
</dbReference>
<sequence length="157" mass="18656">MPFFYVWSFRKLWYMLEKGPNTQRAKMTAGTGRKEEICLSILFICYPRCTTCQKTKKWLEEGRISYQARDIQTQNPTFFELKEWWAKSGLPLKKLFNTSGLKYKEMHLAQRLPEMSDEEKLKLLASDGLLVKRPVLVTESRVFFGFRESEWEALKPR</sequence>
<organism evidence="2 3">
    <name type="scientific">Papillibacter cinnamivorans DSM 12816</name>
    <dbReference type="NCBI Taxonomy" id="1122930"/>
    <lineage>
        <taxon>Bacteria</taxon>
        <taxon>Bacillati</taxon>
        <taxon>Bacillota</taxon>
        <taxon>Clostridia</taxon>
        <taxon>Eubacteriales</taxon>
        <taxon>Oscillospiraceae</taxon>
        <taxon>Papillibacter</taxon>
    </lineage>
</organism>
<dbReference type="Pfam" id="PF03960">
    <property type="entry name" value="ArsC"/>
    <property type="match status" value="1"/>
</dbReference>
<dbReference type="PANTHER" id="PTHR30041">
    <property type="entry name" value="ARSENATE REDUCTASE"/>
    <property type="match status" value="1"/>
</dbReference>
<dbReference type="PROSITE" id="PS51353">
    <property type="entry name" value="ARSC"/>
    <property type="match status" value="1"/>
</dbReference>
<dbReference type="SUPFAM" id="SSF52833">
    <property type="entry name" value="Thioredoxin-like"/>
    <property type="match status" value="1"/>
</dbReference>
<dbReference type="EMBL" id="FWXW01000016">
    <property type="protein sequence ID" value="SMC91167.1"/>
    <property type="molecule type" value="Genomic_DNA"/>
</dbReference>
<dbReference type="CDD" id="cd03036">
    <property type="entry name" value="ArsC_like"/>
    <property type="match status" value="1"/>
</dbReference>
<dbReference type="InterPro" id="IPR006504">
    <property type="entry name" value="Tscrpt_reg_Spx/MgsR"/>
</dbReference>
<reference evidence="2 3" key="1">
    <citation type="submission" date="2017-04" db="EMBL/GenBank/DDBJ databases">
        <authorList>
            <person name="Afonso C.L."/>
            <person name="Miller P.J."/>
            <person name="Scott M.A."/>
            <person name="Spackman E."/>
            <person name="Goraichik I."/>
            <person name="Dimitrov K.M."/>
            <person name="Suarez D.L."/>
            <person name="Swayne D.E."/>
        </authorList>
    </citation>
    <scope>NUCLEOTIDE SEQUENCE [LARGE SCALE GENOMIC DNA]</scope>
    <source>
        <strain evidence="2 3">DSM 12816</strain>
    </source>
</reference>
<gene>
    <name evidence="2" type="ORF">SAMN02745168_0308</name>
</gene>
<evidence type="ECO:0000313" key="3">
    <source>
        <dbReference type="Proteomes" id="UP000192790"/>
    </source>
</evidence>
<accession>A0A1W2D0V8</accession>
<name>A0A1W2D0V8_9FIRM</name>
<dbReference type="STRING" id="1122930.SAMN02745168_0308"/>
<dbReference type="PANTHER" id="PTHR30041:SF8">
    <property type="entry name" value="PROTEIN YFFB"/>
    <property type="match status" value="1"/>
</dbReference>